<keyword evidence="4" id="KW-0067">ATP-binding</keyword>
<comment type="similarity">
    <text evidence="1">Belongs to the eukaryotic RecA-like protein family. RadB subfamily.</text>
</comment>
<evidence type="ECO:0000256" key="3">
    <source>
        <dbReference type="ARBA" id="ARBA00022741"/>
    </source>
</evidence>
<dbReference type="EMBL" id="VSSQ01000016">
    <property type="protein sequence ID" value="MPL61918.1"/>
    <property type="molecule type" value="Genomic_DNA"/>
</dbReference>
<dbReference type="GO" id="GO:0003684">
    <property type="term" value="F:damaged DNA binding"/>
    <property type="evidence" value="ECO:0007669"/>
    <property type="project" value="InterPro"/>
</dbReference>
<sequence>MKSLANLSNPSKIQTNSSLDLILGGGIEKRNITQFYGPPGSGKTNISLNIAVQVAKQDKKVAYIDTEGGISIDRVKQLSKNDFNDVANNIIVFEPNSFQEQSNNIKTIESLISSEQNNFDLIIIDSAVALYRLKEGKNSNLLNMELGTQMGALSRMSRKHDLAVVITNQIYSTFEDENTSTVVPVGGTILRYWSKIIVELSKSDINGQRIATLKRHKSIAEGTNIKFSITNNGIE</sequence>
<dbReference type="HAMAP" id="MF_00350">
    <property type="entry name" value="RadB"/>
    <property type="match status" value="1"/>
</dbReference>
<reference evidence="7" key="1">
    <citation type="submission" date="2019-08" db="EMBL/GenBank/DDBJ databases">
        <authorList>
            <person name="Kucharzyk K."/>
            <person name="Murdoch R.W."/>
            <person name="Higgins S."/>
            <person name="Loffler F."/>
        </authorList>
    </citation>
    <scope>NUCLEOTIDE SEQUENCE</scope>
</reference>
<proteinExistence type="inferred from homology"/>
<dbReference type="Pfam" id="PF08423">
    <property type="entry name" value="Rad51"/>
    <property type="match status" value="1"/>
</dbReference>
<dbReference type="InterPro" id="IPR003593">
    <property type="entry name" value="AAA+_ATPase"/>
</dbReference>
<dbReference type="InterPro" id="IPR013632">
    <property type="entry name" value="Rad51_C"/>
</dbReference>
<dbReference type="SUPFAM" id="SSF52540">
    <property type="entry name" value="P-loop containing nucleoside triphosphate hydrolases"/>
    <property type="match status" value="1"/>
</dbReference>
<evidence type="ECO:0000256" key="2">
    <source>
        <dbReference type="ARBA" id="ARBA00018143"/>
    </source>
</evidence>
<dbReference type="Gene3D" id="3.40.50.300">
    <property type="entry name" value="P-loop containing nucleotide triphosphate hydrolases"/>
    <property type="match status" value="1"/>
</dbReference>
<organism evidence="7">
    <name type="scientific">bioreactor metagenome</name>
    <dbReference type="NCBI Taxonomy" id="1076179"/>
    <lineage>
        <taxon>unclassified sequences</taxon>
        <taxon>metagenomes</taxon>
        <taxon>ecological metagenomes</taxon>
    </lineage>
</organism>
<dbReference type="PANTHER" id="PTHR22942">
    <property type="entry name" value="RECA/RAD51/RADA DNA STRAND-PAIRING FAMILY MEMBER"/>
    <property type="match status" value="1"/>
</dbReference>
<dbReference type="PANTHER" id="PTHR22942:SF47">
    <property type="entry name" value="DNA REPAIR AND RECOMBINATION PROTEIN RADB"/>
    <property type="match status" value="1"/>
</dbReference>
<dbReference type="AlphaFoldDB" id="A0A644T4Q9"/>
<keyword evidence="3" id="KW-0547">Nucleotide-binding</keyword>
<evidence type="ECO:0000313" key="7">
    <source>
        <dbReference type="EMBL" id="MPL61918.1"/>
    </source>
</evidence>
<dbReference type="PROSITE" id="PS50162">
    <property type="entry name" value="RECA_2"/>
    <property type="match status" value="1"/>
</dbReference>
<dbReference type="GO" id="GO:0006310">
    <property type="term" value="P:DNA recombination"/>
    <property type="evidence" value="ECO:0007669"/>
    <property type="project" value="InterPro"/>
</dbReference>
<dbReference type="GO" id="GO:0005524">
    <property type="term" value="F:ATP binding"/>
    <property type="evidence" value="ECO:0007669"/>
    <property type="project" value="UniProtKB-KW"/>
</dbReference>
<accession>A0A644T4Q9</accession>
<feature type="domain" description="RecA family profile 1" evidence="6">
    <location>
        <begin position="8"/>
        <end position="170"/>
    </location>
</feature>
<dbReference type="GO" id="GO:0140664">
    <property type="term" value="F:ATP-dependent DNA damage sensor activity"/>
    <property type="evidence" value="ECO:0007669"/>
    <property type="project" value="InterPro"/>
</dbReference>
<comment type="caution">
    <text evidence="7">The sequence shown here is derived from an EMBL/GenBank/DDBJ whole genome shotgun (WGS) entry which is preliminary data.</text>
</comment>
<evidence type="ECO:0000256" key="5">
    <source>
        <dbReference type="ARBA" id="ARBA00024641"/>
    </source>
</evidence>
<evidence type="ECO:0000256" key="4">
    <source>
        <dbReference type="ARBA" id="ARBA00022840"/>
    </source>
</evidence>
<dbReference type="GO" id="GO:0006281">
    <property type="term" value="P:DNA repair"/>
    <property type="evidence" value="ECO:0007669"/>
    <property type="project" value="InterPro"/>
</dbReference>
<dbReference type="InterPro" id="IPR027417">
    <property type="entry name" value="P-loop_NTPase"/>
</dbReference>
<evidence type="ECO:0000259" key="6">
    <source>
        <dbReference type="PROSITE" id="PS50162"/>
    </source>
</evidence>
<protein>
    <recommendedName>
        <fullName evidence="2">DNA repair and recombination protein RadB</fullName>
    </recommendedName>
</protein>
<dbReference type="PIRSF" id="PIRSF003336">
    <property type="entry name" value="RadB"/>
    <property type="match status" value="1"/>
</dbReference>
<dbReference type="SMART" id="SM00382">
    <property type="entry name" value="AAA"/>
    <property type="match status" value="1"/>
</dbReference>
<dbReference type="InterPro" id="IPR011939">
    <property type="entry name" value="DNA_repair_and_recomb_RadB"/>
</dbReference>
<dbReference type="InterPro" id="IPR020588">
    <property type="entry name" value="RecA_ATP-bd"/>
</dbReference>
<gene>
    <name evidence="7" type="primary">recA_5</name>
    <name evidence="7" type="ORF">SDC9_07507</name>
</gene>
<dbReference type="NCBIfam" id="TIGR02237">
    <property type="entry name" value="recomb_radB"/>
    <property type="match status" value="1"/>
</dbReference>
<evidence type="ECO:0000256" key="1">
    <source>
        <dbReference type="ARBA" id="ARBA00006876"/>
    </source>
</evidence>
<name>A0A644T4Q9_9ZZZZ</name>
<comment type="function">
    <text evidence="5">Involved in DNA repair and in homologous recombination. May regulate the cleavage reactions of the branch-structured DNA. Has a very weak ATPase activity that is not stimulated by DNA. Binds DNA but does not promote DNA strands exchange.</text>
</comment>